<dbReference type="Gene3D" id="3.40.50.10860">
    <property type="entry name" value="Leucine Dehydrogenase, chain A, domain 1"/>
    <property type="match status" value="1"/>
</dbReference>
<accession>D6PCX1</accession>
<proteinExistence type="predicted"/>
<dbReference type="AlphaFoldDB" id="D6PCX1"/>
<evidence type="ECO:0000313" key="2">
    <source>
        <dbReference type="EMBL" id="ADD93572.1"/>
    </source>
</evidence>
<name>D6PCX1_9BACT</name>
<dbReference type="Pfam" id="PF08501">
    <property type="entry name" value="Shikimate_dh_N"/>
    <property type="match status" value="1"/>
</dbReference>
<evidence type="ECO:0000259" key="1">
    <source>
        <dbReference type="Pfam" id="PF08501"/>
    </source>
</evidence>
<dbReference type="SUPFAM" id="SSF53223">
    <property type="entry name" value="Aminoacid dehydrogenase-like, N-terminal domain"/>
    <property type="match status" value="1"/>
</dbReference>
<sequence length="58" mass="6732">MKSLKFGVVGNPIRHSRSPEIHHHFADQQKIKISFGKYLVDEEDFENFVKDFLGLVSD</sequence>
<organism evidence="2">
    <name type="scientific">uncultured marine bacterium MedDCM-OCT-S04-C385</name>
    <dbReference type="NCBI Taxonomy" id="743055"/>
    <lineage>
        <taxon>Bacteria</taxon>
        <taxon>environmental samples</taxon>
    </lineage>
</organism>
<dbReference type="InterPro" id="IPR046346">
    <property type="entry name" value="Aminoacid_DH-like_N_sf"/>
</dbReference>
<protein>
    <recommendedName>
        <fullName evidence="1">Shikimate dehydrogenase substrate binding N-terminal domain-containing protein</fullName>
    </recommendedName>
</protein>
<dbReference type="GO" id="GO:0004764">
    <property type="term" value="F:shikimate 3-dehydrogenase (NADP+) activity"/>
    <property type="evidence" value="ECO:0007669"/>
    <property type="project" value="InterPro"/>
</dbReference>
<dbReference type="InterPro" id="IPR013708">
    <property type="entry name" value="Shikimate_DH-bd_N"/>
</dbReference>
<reference evidence="2" key="1">
    <citation type="journal article" date="2010" name="ISME J.">
        <title>Metagenome of the Mediterranean deep chlorophyll maximum studied by direct and fosmid library 454 pyrosequencing.</title>
        <authorList>
            <person name="Ghai R."/>
            <person name="Martin-Cuadrado A.B."/>
            <person name="Molto A.G."/>
            <person name="Heredia I.G."/>
            <person name="Cabrera R."/>
            <person name="Martin J."/>
            <person name="Verdu M."/>
            <person name="Deschamps P."/>
            <person name="Moreira D."/>
            <person name="Lopez-Garcia P."/>
            <person name="Mira A."/>
            <person name="Rodriguez-Valera F."/>
        </authorList>
    </citation>
    <scope>NUCLEOTIDE SEQUENCE</scope>
</reference>
<dbReference type="EMBL" id="GU942988">
    <property type="protein sequence ID" value="ADD93572.1"/>
    <property type="molecule type" value="Genomic_DNA"/>
</dbReference>
<feature type="domain" description="Shikimate dehydrogenase substrate binding N-terminal" evidence="1">
    <location>
        <begin position="8"/>
        <end position="52"/>
    </location>
</feature>